<evidence type="ECO:0000313" key="3">
    <source>
        <dbReference type="Proteomes" id="UP000254559"/>
    </source>
</evidence>
<dbReference type="InterPro" id="IPR036165">
    <property type="entry name" value="YefM-like_sf"/>
</dbReference>
<dbReference type="AlphaFoldDB" id="A0A9X8XH66"/>
<reference evidence="2 3" key="1">
    <citation type="submission" date="2018-06" db="EMBL/GenBank/DDBJ databases">
        <authorList>
            <consortium name="Pathogen Informatics"/>
            <person name="Doyle S."/>
        </authorList>
    </citation>
    <scope>NUCLEOTIDE SEQUENCE [LARGE SCALE GENOMIC DNA]</scope>
    <source>
        <strain evidence="2 3">NCTC11564</strain>
    </source>
</reference>
<dbReference type="EMBL" id="UHFO01000001">
    <property type="protein sequence ID" value="SUN62505.1"/>
    <property type="molecule type" value="Genomic_DNA"/>
</dbReference>
<comment type="caution">
    <text evidence="2">The sequence shown here is derived from an EMBL/GenBank/DDBJ whole genome shotgun (WGS) entry which is preliminary data.</text>
</comment>
<name>A0A9X8XH66_STREQ</name>
<protein>
    <recommendedName>
        <fullName evidence="4">Prevent-host-death protein</fullName>
    </recommendedName>
</protein>
<comment type="similarity">
    <text evidence="1">Belongs to the phD/YefM antitoxin family.</text>
</comment>
<dbReference type="Proteomes" id="UP000254559">
    <property type="component" value="Unassembled WGS sequence"/>
</dbReference>
<evidence type="ECO:0008006" key="4">
    <source>
        <dbReference type="Google" id="ProtNLM"/>
    </source>
</evidence>
<evidence type="ECO:0000256" key="1">
    <source>
        <dbReference type="ARBA" id="ARBA00009981"/>
    </source>
</evidence>
<evidence type="ECO:0000313" key="2">
    <source>
        <dbReference type="EMBL" id="SUN62505.1"/>
    </source>
</evidence>
<gene>
    <name evidence="2" type="ORF">NCTC11564_00529</name>
</gene>
<dbReference type="SUPFAM" id="SSF143120">
    <property type="entry name" value="YefM-like"/>
    <property type="match status" value="1"/>
</dbReference>
<sequence length="69" mass="7934">MPKKKNVKKPMKHFNIAEFNRGQSSKILRGLVSDDDVGFINKNGKPMAIVISNERFERLLENGIDINEY</sequence>
<dbReference type="RefSeq" id="WP_218837610.1">
    <property type="nucleotide sequence ID" value="NZ_MATV01000012.1"/>
</dbReference>
<organism evidence="2 3">
    <name type="scientific">Streptococcus dysgalactiae subsp. equisimilis</name>
    <name type="common">Streptococcus equisimilis</name>
    <dbReference type="NCBI Taxonomy" id="119602"/>
    <lineage>
        <taxon>Bacteria</taxon>
        <taxon>Bacillati</taxon>
        <taxon>Bacillota</taxon>
        <taxon>Bacilli</taxon>
        <taxon>Lactobacillales</taxon>
        <taxon>Streptococcaceae</taxon>
        <taxon>Streptococcus</taxon>
    </lineage>
</organism>
<proteinExistence type="inferred from homology"/>
<accession>A0A9X8XH66</accession>